<organism evidence="1">
    <name type="scientific">marine sediment metagenome</name>
    <dbReference type="NCBI Taxonomy" id="412755"/>
    <lineage>
        <taxon>unclassified sequences</taxon>
        <taxon>metagenomes</taxon>
        <taxon>ecological metagenomes</taxon>
    </lineage>
</organism>
<dbReference type="AlphaFoldDB" id="A0A0F8ZX69"/>
<sequence>MTEIIVSMDDLAMIFLVGGLVG</sequence>
<accession>A0A0F8ZX69</accession>
<dbReference type="EMBL" id="LAZR01049089">
    <property type="protein sequence ID" value="KKK90475.1"/>
    <property type="molecule type" value="Genomic_DNA"/>
</dbReference>
<feature type="non-terminal residue" evidence="1">
    <location>
        <position position="22"/>
    </location>
</feature>
<evidence type="ECO:0000313" key="1">
    <source>
        <dbReference type="EMBL" id="KKK90475.1"/>
    </source>
</evidence>
<comment type="caution">
    <text evidence="1">The sequence shown here is derived from an EMBL/GenBank/DDBJ whole genome shotgun (WGS) entry which is preliminary data.</text>
</comment>
<protein>
    <submittedName>
        <fullName evidence="1">Uncharacterized protein</fullName>
    </submittedName>
</protein>
<proteinExistence type="predicted"/>
<reference evidence="1" key="1">
    <citation type="journal article" date="2015" name="Nature">
        <title>Complex archaea that bridge the gap between prokaryotes and eukaryotes.</title>
        <authorList>
            <person name="Spang A."/>
            <person name="Saw J.H."/>
            <person name="Jorgensen S.L."/>
            <person name="Zaremba-Niedzwiedzka K."/>
            <person name="Martijn J."/>
            <person name="Lind A.E."/>
            <person name="van Eijk R."/>
            <person name="Schleper C."/>
            <person name="Guy L."/>
            <person name="Ettema T.J."/>
        </authorList>
    </citation>
    <scope>NUCLEOTIDE SEQUENCE</scope>
</reference>
<gene>
    <name evidence="1" type="ORF">LCGC14_2722670</name>
</gene>
<name>A0A0F8ZX69_9ZZZZ</name>